<feature type="coiled-coil region" evidence="1">
    <location>
        <begin position="77"/>
        <end position="111"/>
    </location>
</feature>
<protein>
    <submittedName>
        <fullName evidence="3">Uncharacterized protein</fullName>
    </submittedName>
</protein>
<reference evidence="3 4" key="1">
    <citation type="submission" date="2022-05" db="EMBL/GenBank/DDBJ databases">
        <title>Genome Sequencing of Bee-Associated Microbes.</title>
        <authorList>
            <person name="Dunlap C."/>
        </authorList>
    </citation>
    <scope>NUCLEOTIDE SEQUENCE [LARGE SCALE GENOMIC DNA]</scope>
    <source>
        <strain evidence="3 4">NRRL NRS-1438</strain>
    </source>
</reference>
<evidence type="ECO:0000313" key="3">
    <source>
        <dbReference type="EMBL" id="MCY9522314.1"/>
    </source>
</evidence>
<accession>A0ABT4DY71</accession>
<keyword evidence="2" id="KW-0732">Signal</keyword>
<proteinExistence type="predicted"/>
<evidence type="ECO:0000313" key="4">
    <source>
        <dbReference type="Proteomes" id="UP001207626"/>
    </source>
</evidence>
<evidence type="ECO:0000256" key="1">
    <source>
        <dbReference type="SAM" id="Coils"/>
    </source>
</evidence>
<keyword evidence="1" id="KW-0175">Coiled coil</keyword>
<evidence type="ECO:0000256" key="2">
    <source>
        <dbReference type="SAM" id="SignalP"/>
    </source>
</evidence>
<dbReference type="Proteomes" id="UP001207626">
    <property type="component" value="Unassembled WGS sequence"/>
</dbReference>
<dbReference type="EMBL" id="JAMDLW010000033">
    <property type="protein sequence ID" value="MCY9522314.1"/>
    <property type="molecule type" value="Genomic_DNA"/>
</dbReference>
<gene>
    <name evidence="3" type="ORF">M5X09_22105</name>
</gene>
<feature type="chain" id="PRO_5046278511" evidence="2">
    <location>
        <begin position="33"/>
        <end position="304"/>
    </location>
</feature>
<comment type="caution">
    <text evidence="3">The sequence shown here is derived from an EMBL/GenBank/DDBJ whole genome shotgun (WGS) entry which is preliminary data.</text>
</comment>
<organism evidence="3 4">
    <name type="scientific">Paenibacillus apiarius</name>
    <dbReference type="NCBI Taxonomy" id="46240"/>
    <lineage>
        <taxon>Bacteria</taxon>
        <taxon>Bacillati</taxon>
        <taxon>Bacillota</taxon>
        <taxon>Bacilli</taxon>
        <taxon>Bacillales</taxon>
        <taxon>Paenibacillaceae</taxon>
        <taxon>Paenibacillus</taxon>
    </lineage>
</organism>
<sequence>MNKKSRFLGKCAKTSVATVIGLSFLMPGASFAQEIEETTNAIDYGINGFLGTYPWNNNFKDFTITESQSISSDILYDDEAKAVLDKIKEENNRALQEYDNIKKEEQAYLQQLQMFRITNINSEIRPLAQSKSWYRTEFTALALTFGIYDCPTAGNFLLHSLQDKPEDRNYPAGSSLSNGFSRTSSYTEISIPMASAIKKANSDGKSFVSGSGSHYTSAGNAGLDFYLTIGKYSYNWAAEKKSNGSWKVYININDKYDYDTIDPLPNSFPANAIALVSNHAADAQRAGAIVPYFIHMYMQQDYTP</sequence>
<feature type="signal peptide" evidence="2">
    <location>
        <begin position="1"/>
        <end position="32"/>
    </location>
</feature>
<dbReference type="RefSeq" id="WP_087432991.1">
    <property type="nucleotide sequence ID" value="NZ_JAMDLV010000081.1"/>
</dbReference>
<name>A0ABT4DY71_9BACL</name>
<keyword evidence="4" id="KW-1185">Reference proteome</keyword>